<feature type="compositionally biased region" description="Polar residues" evidence="3">
    <location>
        <begin position="590"/>
        <end position="600"/>
    </location>
</feature>
<feature type="region of interest" description="Disordered" evidence="3">
    <location>
        <begin position="1162"/>
        <end position="1254"/>
    </location>
</feature>
<feature type="compositionally biased region" description="Polar residues" evidence="3">
    <location>
        <begin position="1172"/>
        <end position="1213"/>
    </location>
</feature>
<accession>A0A022RQF4</accession>
<comment type="subcellular location">
    <subcellularLocation>
        <location evidence="2">Cytoplasm</location>
        <location evidence="2">Cytoskeleton</location>
    </subcellularLocation>
</comment>
<dbReference type="InterPro" id="IPR028288">
    <property type="entry name" value="SCAR/WAVE_fam"/>
</dbReference>
<dbReference type="STRING" id="4155.A0A022RQF4"/>
<keyword evidence="2" id="KW-0206">Cytoskeleton</keyword>
<reference evidence="4 5" key="1">
    <citation type="journal article" date="2013" name="Proc. Natl. Acad. Sci. U.S.A.">
        <title>Fine-scale variation in meiotic recombination in Mimulus inferred from population shotgun sequencing.</title>
        <authorList>
            <person name="Hellsten U."/>
            <person name="Wright K.M."/>
            <person name="Jenkins J."/>
            <person name="Shu S."/>
            <person name="Yuan Y."/>
            <person name="Wessler S.R."/>
            <person name="Schmutz J."/>
            <person name="Willis J.H."/>
            <person name="Rokhsar D.S."/>
        </authorList>
    </citation>
    <scope>NUCLEOTIDE SEQUENCE [LARGE SCALE GENOMIC DNA]</scope>
    <source>
        <strain evidence="5">cv. DUN x IM62</strain>
    </source>
</reference>
<feature type="compositionally biased region" description="Polar residues" evidence="3">
    <location>
        <begin position="1074"/>
        <end position="1085"/>
    </location>
</feature>
<gene>
    <name evidence="4" type="ORF">MIMGU_mgv1a000202mg</name>
</gene>
<evidence type="ECO:0000313" key="5">
    <source>
        <dbReference type="Proteomes" id="UP000030748"/>
    </source>
</evidence>
<feature type="compositionally biased region" description="Polar residues" evidence="3">
    <location>
        <begin position="792"/>
        <end position="810"/>
    </location>
</feature>
<feature type="compositionally biased region" description="Polar residues" evidence="3">
    <location>
        <begin position="1240"/>
        <end position="1254"/>
    </location>
</feature>
<evidence type="ECO:0000313" key="4">
    <source>
        <dbReference type="EMBL" id="EYU41978.1"/>
    </source>
</evidence>
<feature type="region of interest" description="Disordered" evidence="3">
    <location>
        <begin position="290"/>
        <end position="318"/>
    </location>
</feature>
<name>A0A022RQF4_ERYGU</name>
<dbReference type="Proteomes" id="UP000030748">
    <property type="component" value="Unassembled WGS sequence"/>
</dbReference>
<feature type="region of interest" description="Disordered" evidence="3">
    <location>
        <begin position="1003"/>
        <end position="1088"/>
    </location>
</feature>
<dbReference type="GO" id="GO:0003779">
    <property type="term" value="F:actin binding"/>
    <property type="evidence" value="ECO:0007669"/>
    <property type="project" value="UniProtKB-UniRule"/>
</dbReference>
<proteinExistence type="inferred from homology"/>
<comment type="function">
    <text evidence="2">Involved in regulation of actin and microtubule organization. Part of a WAVE complex that activates the Arp2/3 complex.</text>
</comment>
<dbReference type="PANTHER" id="PTHR12902:SF1">
    <property type="entry name" value="WISKOTT-ALDRICH SYNDROME PROTEIN FAMILY MEMBER"/>
    <property type="match status" value="1"/>
</dbReference>
<dbReference type="Gene3D" id="6.10.280.150">
    <property type="match status" value="2"/>
</dbReference>
<feature type="region of interest" description="Disordered" evidence="3">
    <location>
        <begin position="887"/>
        <end position="924"/>
    </location>
</feature>
<protein>
    <recommendedName>
        <fullName evidence="2">Protein SCAR</fullName>
    </recommendedName>
    <alternativeName>
        <fullName evidence="2">Protein WAVE</fullName>
    </alternativeName>
</protein>
<feature type="region of interest" description="Disordered" evidence="3">
    <location>
        <begin position="367"/>
        <end position="521"/>
    </location>
</feature>
<dbReference type="GO" id="GO:0005856">
    <property type="term" value="C:cytoskeleton"/>
    <property type="evidence" value="ECO:0007669"/>
    <property type="project" value="UniProtKB-SubCell"/>
</dbReference>
<feature type="region of interest" description="Disordered" evidence="3">
    <location>
        <begin position="1321"/>
        <end position="1347"/>
    </location>
</feature>
<feature type="compositionally biased region" description="Acidic residues" evidence="3">
    <location>
        <begin position="901"/>
        <end position="911"/>
    </location>
</feature>
<comment type="similarity">
    <text evidence="1 2">Belongs to the SCAR/WAVE family.</text>
</comment>
<keyword evidence="2" id="KW-0963">Cytoplasm</keyword>
<dbReference type="eggNOG" id="ENOG502QTI6">
    <property type="taxonomic scope" value="Eukaryota"/>
</dbReference>
<feature type="region of interest" description="Disordered" evidence="3">
    <location>
        <begin position="715"/>
        <end position="752"/>
    </location>
</feature>
<feature type="compositionally biased region" description="Polar residues" evidence="3">
    <location>
        <begin position="542"/>
        <end position="552"/>
    </location>
</feature>
<dbReference type="EMBL" id="KI630319">
    <property type="protein sequence ID" value="EYU41978.1"/>
    <property type="molecule type" value="Genomic_DNA"/>
</dbReference>
<dbReference type="GO" id="GO:2000601">
    <property type="term" value="P:positive regulation of Arp2/3 complex-mediated actin nucleation"/>
    <property type="evidence" value="ECO:0000318"/>
    <property type="project" value="GO_Central"/>
</dbReference>
<keyword evidence="2" id="KW-0009">Actin-binding</keyword>
<dbReference type="PANTHER" id="PTHR12902">
    <property type="entry name" value="WASP-1"/>
    <property type="match status" value="1"/>
</dbReference>
<feature type="region of interest" description="Disordered" evidence="3">
    <location>
        <begin position="542"/>
        <end position="627"/>
    </location>
</feature>
<feature type="compositionally biased region" description="Polar residues" evidence="3">
    <location>
        <begin position="1029"/>
        <end position="1055"/>
    </location>
</feature>
<dbReference type="GO" id="GO:0071933">
    <property type="term" value="F:Arp2/3 complex binding"/>
    <property type="evidence" value="ECO:0000318"/>
    <property type="project" value="GO_Central"/>
</dbReference>
<dbReference type="Gene3D" id="1.20.5.340">
    <property type="match status" value="1"/>
</dbReference>
<sequence length="1439" mass="156548">MPMSRYEIRNEYSLADPDLYRTADKDDPEALLEGVAMAGLVGVLRQLGDLAEFAADVFHNLHEEVMATAARGHGLMMRVEQLETEVPSIERAYLSQTDHSSFFYQADAGVDWHPSLHIDQNLVTQGDLPRFIMDSYEECRAPPRLFLLDKFDVAGAGACLKRYTDPSFFKVETSGMTRSDIQREKKIRKGKVFTKKGPRWRNGENPEVLSTSHTKLHQLFMEEHVENGVSNPSRRVKLKRRLNGFPFDSASGKTYMEKFLSTPTPDREVLHEVTVHSSALMLATYEHNESGLEVRPVSPDGENMGSKRSPPSSPDREEIVLNPSMYNPSGVPTDDKICEVHNSYPSIATDHISSSLDEASGEKVIAVDTESNREGSLTGYQSDDIASEVDNYVDAPSTMESEMDTDSELRGKSDFTSSHKKIQPLSEASEEHLHSQSPDSQSTGGSVVSDKGSTSSRNEISSFSSDSLSSAAENSQSEKSSAKGYPSTDIPKNEVVDASSYQRTAATDHHSKSVISDDTCADRDVMTNYGLDFELVNSSLCSNESVPNSAHSGSGVVGSKDMSTRLESDEEANTLGDEEKKANLVMDPPYSSSVSDFQPQSEDDSPRSSARKHLVEERNGESLPCLSTVPDIQLHEDESDLEDHNMVENIASTSDMFSHNTDGTPGMMLSKDLIPSELDDEFPKLPENSLSVHLDIAHNENDIKSTVSEGESLTEELDNKDSNVSAESPNYFPLAHSEAGDAEDNQSSNSLDNQITSENSILLHLANSPDSQRACIGALVVDVIPEKETLLNESTEQTPNDSETIENSYTPEGLEQPTGVPLDEMDAVPICMSSTGRKLTEISWFPDLKSTSEVHAVSDESDNEEPKSSSADMVSAAPAISDSVTIDEVNVPGPNKLGEGNIDDSGLDEFENDKNSISGSHGESGLVETVDQTEAATSTFGSVFCHAIHNDPAISEISDSVPNSHLDLEVVEAATLQSSVDQSGLDRRHEFFQQNSLENHITDASSLQVNYDTEESKVEEKTGLPPTQPDQELPQSAEMSSELSSLPSVYHQQTLDHILREGDNDSASPLPLVDNQSPPSVSELHTGSPGYSVDPFDFIYPPSNPFSEANQINLSDLPPLPPLPPVQWRMTKLQHASSSTEGQIMKHKGLFPPLISPITASTNDVAYPPPTISTDSIDSSRPNESTNDVSSSPPTSSIDNVGSSPPNTSTIVDSSPPPAPMDDVGSYTPTAHTDDVCGSSAPTTSTEDVGSSPLTELVNDVSSSVEEMKHSVIQIAPETASKEEKTEASCSSVEANIIHETVELPPKIENKYQHFVVPNSTSEFPSPAEEDGVTNGSRTVKLPRPRNPLVDDVSALDKSKLRKVTERVRPQIQKVDERDSILEQIRTKSFNLKPAIASRPSTRGPNTNLRVAAILEKANAIRQAFAGSDEDDEDSWSDS</sequence>
<evidence type="ECO:0000256" key="1">
    <source>
        <dbReference type="ARBA" id="ARBA00006993"/>
    </source>
</evidence>
<evidence type="ECO:0000256" key="3">
    <source>
        <dbReference type="SAM" id="MobiDB-lite"/>
    </source>
</evidence>
<feature type="compositionally biased region" description="Low complexity" evidence="3">
    <location>
        <begin position="461"/>
        <end position="477"/>
    </location>
</feature>
<feature type="compositionally biased region" description="Polar residues" evidence="3">
    <location>
        <begin position="435"/>
        <end position="460"/>
    </location>
</feature>
<dbReference type="GO" id="GO:0030036">
    <property type="term" value="P:actin cytoskeleton organization"/>
    <property type="evidence" value="ECO:0000318"/>
    <property type="project" value="GO_Central"/>
</dbReference>
<dbReference type="GO" id="GO:0034237">
    <property type="term" value="F:protein kinase A regulatory subunit binding"/>
    <property type="evidence" value="ECO:0000318"/>
    <property type="project" value="GO_Central"/>
</dbReference>
<feature type="region of interest" description="Disordered" evidence="3">
    <location>
        <begin position="792"/>
        <end position="821"/>
    </location>
</feature>
<evidence type="ECO:0000256" key="2">
    <source>
        <dbReference type="RuleBase" id="RU367034"/>
    </source>
</evidence>
<keyword evidence="5" id="KW-1185">Reference proteome</keyword>
<organism evidence="4 5">
    <name type="scientific">Erythranthe guttata</name>
    <name type="common">Yellow monkey flower</name>
    <name type="synonym">Mimulus guttatus</name>
    <dbReference type="NCBI Taxonomy" id="4155"/>
    <lineage>
        <taxon>Eukaryota</taxon>
        <taxon>Viridiplantae</taxon>
        <taxon>Streptophyta</taxon>
        <taxon>Embryophyta</taxon>
        <taxon>Tracheophyta</taxon>
        <taxon>Spermatophyta</taxon>
        <taxon>Magnoliopsida</taxon>
        <taxon>eudicotyledons</taxon>
        <taxon>Gunneridae</taxon>
        <taxon>Pentapetalae</taxon>
        <taxon>asterids</taxon>
        <taxon>lamiids</taxon>
        <taxon>Lamiales</taxon>
        <taxon>Phrymaceae</taxon>
        <taxon>Erythranthe</taxon>
    </lineage>
</organism>